<name>A0A517P445_9PLAN</name>
<proteinExistence type="predicted"/>
<reference evidence="1 2" key="1">
    <citation type="submission" date="2019-02" db="EMBL/GenBank/DDBJ databases">
        <title>Deep-cultivation of Planctomycetes and their phenomic and genomic characterization uncovers novel biology.</title>
        <authorList>
            <person name="Wiegand S."/>
            <person name="Jogler M."/>
            <person name="Boedeker C."/>
            <person name="Pinto D."/>
            <person name="Vollmers J."/>
            <person name="Rivas-Marin E."/>
            <person name="Kohn T."/>
            <person name="Peeters S.H."/>
            <person name="Heuer A."/>
            <person name="Rast P."/>
            <person name="Oberbeckmann S."/>
            <person name="Bunk B."/>
            <person name="Jeske O."/>
            <person name="Meyerdierks A."/>
            <person name="Storesund J.E."/>
            <person name="Kallscheuer N."/>
            <person name="Luecker S."/>
            <person name="Lage O.M."/>
            <person name="Pohl T."/>
            <person name="Merkel B.J."/>
            <person name="Hornburger P."/>
            <person name="Mueller R.-W."/>
            <person name="Bruemmer F."/>
            <person name="Labrenz M."/>
            <person name="Spormann A.M."/>
            <person name="Op den Camp H."/>
            <person name="Overmann J."/>
            <person name="Amann R."/>
            <person name="Jetten M.S.M."/>
            <person name="Mascher T."/>
            <person name="Medema M.H."/>
            <person name="Devos D.P."/>
            <person name="Kaster A.-K."/>
            <person name="Ovreas L."/>
            <person name="Rohde M."/>
            <person name="Galperin M.Y."/>
            <person name="Jogler C."/>
        </authorList>
    </citation>
    <scope>NUCLEOTIDE SEQUENCE [LARGE SCALE GENOMIC DNA]</scope>
    <source>
        <strain evidence="1 2">CA12</strain>
    </source>
</reference>
<organism evidence="1 2">
    <name type="scientific">Alienimonas californiensis</name>
    <dbReference type="NCBI Taxonomy" id="2527989"/>
    <lineage>
        <taxon>Bacteria</taxon>
        <taxon>Pseudomonadati</taxon>
        <taxon>Planctomycetota</taxon>
        <taxon>Planctomycetia</taxon>
        <taxon>Planctomycetales</taxon>
        <taxon>Planctomycetaceae</taxon>
        <taxon>Alienimonas</taxon>
    </lineage>
</organism>
<protein>
    <submittedName>
        <fullName evidence="1">Uncharacterized protein</fullName>
    </submittedName>
</protein>
<keyword evidence="2" id="KW-1185">Reference proteome</keyword>
<sequence length="103" mass="12172">MDNYATHKTDRVRRWFAKRPRSHGRFTPTGASWINQVERFFSELTTKRLRRGVFKSVPALERAINDYVAQHNRNAKPFVWTADADLILDRVRRKCERTSNSGH</sequence>
<dbReference type="AlphaFoldDB" id="A0A517P445"/>
<accession>A0A517P445</accession>
<dbReference type="EMBL" id="CP036265">
    <property type="protein sequence ID" value="QDT14157.1"/>
    <property type="molecule type" value="Genomic_DNA"/>
</dbReference>
<dbReference type="Proteomes" id="UP000318741">
    <property type="component" value="Chromosome"/>
</dbReference>
<gene>
    <name evidence="1" type="ORF">CA12_02250</name>
</gene>
<dbReference type="KEGG" id="acaf:CA12_02250"/>
<evidence type="ECO:0000313" key="2">
    <source>
        <dbReference type="Proteomes" id="UP000318741"/>
    </source>
</evidence>
<evidence type="ECO:0000313" key="1">
    <source>
        <dbReference type="EMBL" id="QDT14157.1"/>
    </source>
</evidence>